<comment type="similarity">
    <text evidence="1">Belongs to the bacterial solute-binding protein SsuA/TauA family.</text>
</comment>
<dbReference type="CDD" id="cd13558">
    <property type="entry name" value="PBP2_SsuA_like_2"/>
    <property type="match status" value="1"/>
</dbReference>
<dbReference type="Proteomes" id="UP000656804">
    <property type="component" value="Unassembled WGS sequence"/>
</dbReference>
<dbReference type="FunFam" id="3.40.190.10:FF:000050">
    <property type="entry name" value="Sulfonate ABC transporter substrate-binding protein"/>
    <property type="match status" value="1"/>
</dbReference>
<evidence type="ECO:0000256" key="1">
    <source>
        <dbReference type="ARBA" id="ARBA00010742"/>
    </source>
</evidence>
<feature type="domain" description="Solute-binding protein family 3/N-terminal" evidence="7">
    <location>
        <begin position="50"/>
        <end position="267"/>
    </location>
</feature>
<dbReference type="PANTHER" id="PTHR30024:SF48">
    <property type="entry name" value="ABC TRANSPORTER SUBSTRATE-BINDING PROTEIN"/>
    <property type="match status" value="1"/>
</dbReference>
<evidence type="ECO:0000256" key="3">
    <source>
        <dbReference type="ARBA" id="ARBA00022729"/>
    </source>
</evidence>
<reference evidence="8" key="1">
    <citation type="submission" date="2020-11" db="EMBL/GenBank/DDBJ databases">
        <title>Nocardioides sp. CBS4Y-1, whole genome shotgun sequence.</title>
        <authorList>
            <person name="Tuo L."/>
        </authorList>
    </citation>
    <scope>NUCLEOTIDE SEQUENCE</scope>
    <source>
        <strain evidence="8">CBS4Y-1</strain>
    </source>
</reference>
<dbReference type="SUPFAM" id="SSF53850">
    <property type="entry name" value="Periplasmic binding protein-like II"/>
    <property type="match status" value="1"/>
</dbReference>
<keyword evidence="9" id="KW-1185">Reference proteome</keyword>
<comment type="function">
    <text evidence="4">Part of a binding-protein-dependent transport system for aliphatic sulfonates. Putative binding protein.</text>
</comment>
<evidence type="ECO:0000313" key="9">
    <source>
        <dbReference type="Proteomes" id="UP000656804"/>
    </source>
</evidence>
<dbReference type="InterPro" id="IPR001638">
    <property type="entry name" value="Solute-binding_3/MltF_N"/>
</dbReference>
<dbReference type="Gene3D" id="3.40.190.10">
    <property type="entry name" value="Periplasmic binding protein-like II"/>
    <property type="match status" value="2"/>
</dbReference>
<dbReference type="InterPro" id="IPR006311">
    <property type="entry name" value="TAT_signal"/>
</dbReference>
<dbReference type="GO" id="GO:0042626">
    <property type="term" value="F:ATPase-coupled transmembrane transporter activity"/>
    <property type="evidence" value="ECO:0007669"/>
    <property type="project" value="InterPro"/>
</dbReference>
<evidence type="ECO:0000313" key="8">
    <source>
        <dbReference type="EMBL" id="MBF4163014.1"/>
    </source>
</evidence>
<dbReference type="PROSITE" id="PS51318">
    <property type="entry name" value="TAT"/>
    <property type="match status" value="1"/>
</dbReference>
<proteinExistence type="inferred from homology"/>
<organism evidence="8 9">
    <name type="scientific">Nocardioides acrostichi</name>
    <dbReference type="NCBI Taxonomy" id="2784339"/>
    <lineage>
        <taxon>Bacteria</taxon>
        <taxon>Bacillati</taxon>
        <taxon>Actinomycetota</taxon>
        <taxon>Actinomycetes</taxon>
        <taxon>Propionibacteriales</taxon>
        <taxon>Nocardioidaceae</taxon>
        <taxon>Nocardioides</taxon>
    </lineage>
</organism>
<dbReference type="InterPro" id="IPR010067">
    <property type="entry name" value="ABC_SsuA_sub-bd"/>
</dbReference>
<evidence type="ECO:0000259" key="7">
    <source>
        <dbReference type="SMART" id="SM00062"/>
    </source>
</evidence>
<protein>
    <recommendedName>
        <fullName evidence="5">Putative aliphatic sulfonates-binding protein</fullName>
    </recommendedName>
</protein>
<dbReference type="PANTHER" id="PTHR30024">
    <property type="entry name" value="ALIPHATIC SULFONATES-BINDING PROTEIN-RELATED"/>
    <property type="match status" value="1"/>
</dbReference>
<sequence length="349" mass="36295">MNPPATRSRRTLRAAAGALVLLAAATLSACGVADPDAAAVNDDGSIDLSKVTLHAGDQKGVSAQALLQASGLDDTPYEIDWSTFTSGPPMMEALAAKSIDVAMVGNTPPIFAAASGSEFKVVASARYTAEGDAIVVPKGSDLTSVDDLAGATVAVAPGSSANYNLLGQLAKAGLTLDDIKVVELQPSDALAAFTSGHIDAWATWEPYTSQVQIQDGAKVLVNGDNGVMNGLNFQVASDQALDDPATEAALEDYLSRIQQAQIWSGQPAHLQAWSKVWAQGAGLDPEITAFATKKRPVDAVPIDDEIVASTQKMADAFYDAGVLPKRVDMTDWFSSDFNADATGKAVEAR</sequence>
<dbReference type="SMART" id="SM00062">
    <property type="entry name" value="PBPb"/>
    <property type="match status" value="1"/>
</dbReference>
<dbReference type="GO" id="GO:0016020">
    <property type="term" value="C:membrane"/>
    <property type="evidence" value="ECO:0007669"/>
    <property type="project" value="InterPro"/>
</dbReference>
<dbReference type="Pfam" id="PF13379">
    <property type="entry name" value="NMT1_2"/>
    <property type="match status" value="1"/>
</dbReference>
<dbReference type="PROSITE" id="PS51257">
    <property type="entry name" value="PROKAR_LIPOPROTEIN"/>
    <property type="match status" value="1"/>
</dbReference>
<accession>A0A930YE13</accession>
<dbReference type="EMBL" id="JADIVZ010000008">
    <property type="protein sequence ID" value="MBF4163014.1"/>
    <property type="molecule type" value="Genomic_DNA"/>
</dbReference>
<feature type="signal peptide" evidence="6">
    <location>
        <begin position="1"/>
        <end position="29"/>
    </location>
</feature>
<evidence type="ECO:0000256" key="2">
    <source>
        <dbReference type="ARBA" id="ARBA00022448"/>
    </source>
</evidence>
<dbReference type="RefSeq" id="WP_194504268.1">
    <property type="nucleotide sequence ID" value="NZ_JADIVZ010000008.1"/>
</dbReference>
<keyword evidence="3 6" id="KW-0732">Signal</keyword>
<keyword evidence="2" id="KW-0813">Transport</keyword>
<evidence type="ECO:0000256" key="4">
    <source>
        <dbReference type="ARBA" id="ARBA00055538"/>
    </source>
</evidence>
<evidence type="ECO:0000256" key="6">
    <source>
        <dbReference type="SAM" id="SignalP"/>
    </source>
</evidence>
<comment type="caution">
    <text evidence="8">The sequence shown here is derived from an EMBL/GenBank/DDBJ whole genome shotgun (WGS) entry which is preliminary data.</text>
</comment>
<name>A0A930YE13_9ACTN</name>
<gene>
    <name evidence="8" type="ORF">ISG29_15065</name>
</gene>
<dbReference type="NCBIfam" id="TIGR01728">
    <property type="entry name" value="SsuA_fam"/>
    <property type="match status" value="1"/>
</dbReference>
<evidence type="ECO:0000256" key="5">
    <source>
        <dbReference type="ARBA" id="ARBA00070228"/>
    </source>
</evidence>
<feature type="chain" id="PRO_5039147219" description="Putative aliphatic sulfonates-binding protein" evidence="6">
    <location>
        <begin position="30"/>
        <end position="349"/>
    </location>
</feature>
<dbReference type="AlphaFoldDB" id="A0A930YE13"/>